<feature type="compositionally biased region" description="Basic and acidic residues" evidence="1">
    <location>
        <begin position="127"/>
        <end position="143"/>
    </location>
</feature>
<sequence length="159" mass="17018">MGGDKEALLTPMAARNPTPYLQSLSPYCSSPLEAFAPSLPRPEILSLPGTDYSVMGQGDSFLAAAGTTSGSPQDFYTCVQLMHESGEVHLVPCLPPPYCREFPSLQSGCGDDAETEEKTRKLAEYQARKKMMSEPEDGGKAESSEASMPLLPVAVDNRG</sequence>
<feature type="region of interest" description="Disordered" evidence="1">
    <location>
        <begin position="127"/>
        <end position="159"/>
    </location>
</feature>
<dbReference type="Proteomes" id="UP001153269">
    <property type="component" value="Unassembled WGS sequence"/>
</dbReference>
<evidence type="ECO:0000256" key="1">
    <source>
        <dbReference type="SAM" id="MobiDB-lite"/>
    </source>
</evidence>
<protein>
    <submittedName>
        <fullName evidence="2">Uncharacterized protein</fullName>
    </submittedName>
</protein>
<dbReference type="AlphaFoldDB" id="A0A9N7ZEQ3"/>
<gene>
    <name evidence="2" type="ORF">PLEPLA_LOCUS47016</name>
</gene>
<reference evidence="2" key="1">
    <citation type="submission" date="2020-03" db="EMBL/GenBank/DDBJ databases">
        <authorList>
            <person name="Weist P."/>
        </authorList>
    </citation>
    <scope>NUCLEOTIDE SEQUENCE</scope>
</reference>
<evidence type="ECO:0000313" key="3">
    <source>
        <dbReference type="Proteomes" id="UP001153269"/>
    </source>
</evidence>
<keyword evidence="3" id="KW-1185">Reference proteome</keyword>
<evidence type="ECO:0000313" key="2">
    <source>
        <dbReference type="EMBL" id="CAB1459179.1"/>
    </source>
</evidence>
<dbReference type="EMBL" id="CADEAL010004421">
    <property type="protein sequence ID" value="CAB1459179.1"/>
    <property type="molecule type" value="Genomic_DNA"/>
</dbReference>
<name>A0A9N7ZEQ3_PLEPL</name>
<comment type="caution">
    <text evidence="2">The sequence shown here is derived from an EMBL/GenBank/DDBJ whole genome shotgun (WGS) entry which is preliminary data.</text>
</comment>
<proteinExistence type="predicted"/>
<accession>A0A9N7ZEQ3</accession>
<organism evidence="2 3">
    <name type="scientific">Pleuronectes platessa</name>
    <name type="common">European plaice</name>
    <dbReference type="NCBI Taxonomy" id="8262"/>
    <lineage>
        <taxon>Eukaryota</taxon>
        <taxon>Metazoa</taxon>
        <taxon>Chordata</taxon>
        <taxon>Craniata</taxon>
        <taxon>Vertebrata</taxon>
        <taxon>Euteleostomi</taxon>
        <taxon>Actinopterygii</taxon>
        <taxon>Neopterygii</taxon>
        <taxon>Teleostei</taxon>
        <taxon>Neoteleostei</taxon>
        <taxon>Acanthomorphata</taxon>
        <taxon>Carangaria</taxon>
        <taxon>Pleuronectiformes</taxon>
        <taxon>Pleuronectoidei</taxon>
        <taxon>Pleuronectidae</taxon>
        <taxon>Pleuronectes</taxon>
    </lineage>
</organism>